<name>A0A2P6PHM3_ROSCH</name>
<comment type="caution">
    <text evidence="1">The sequence shown here is derived from an EMBL/GenBank/DDBJ whole genome shotgun (WGS) entry which is preliminary data.</text>
</comment>
<dbReference type="Proteomes" id="UP000238479">
    <property type="component" value="Chromosome 7"/>
</dbReference>
<proteinExistence type="predicted"/>
<dbReference type="EMBL" id="PDCK01000045">
    <property type="protein sequence ID" value="PRQ21434.1"/>
    <property type="molecule type" value="Genomic_DNA"/>
</dbReference>
<sequence length="93" mass="10629">MLILICYRKDKSYVQIKLLVVVGSPSFLPSPPNLLLQDQPICYFRDPQLARLVSELSVCPRLIPGQTQLPLLLLHQLWFSQFGVGIFPLYDCI</sequence>
<dbReference type="AlphaFoldDB" id="A0A2P6PHM3"/>
<evidence type="ECO:0000313" key="1">
    <source>
        <dbReference type="EMBL" id="PRQ21434.1"/>
    </source>
</evidence>
<gene>
    <name evidence="1" type="ORF">RchiOBHm_Chr7g0239201</name>
</gene>
<keyword evidence="2" id="KW-1185">Reference proteome</keyword>
<reference evidence="1 2" key="1">
    <citation type="journal article" date="2018" name="Nat. Genet.">
        <title>The Rosa genome provides new insights in the design of modern roses.</title>
        <authorList>
            <person name="Bendahmane M."/>
        </authorList>
    </citation>
    <scope>NUCLEOTIDE SEQUENCE [LARGE SCALE GENOMIC DNA]</scope>
    <source>
        <strain evidence="2">cv. Old Blush</strain>
    </source>
</reference>
<accession>A0A2P6PHM3</accession>
<dbReference type="Gramene" id="PRQ21434">
    <property type="protein sequence ID" value="PRQ21434"/>
    <property type="gene ID" value="RchiOBHm_Chr7g0239201"/>
</dbReference>
<protein>
    <submittedName>
        <fullName evidence="1">Uncharacterized protein</fullName>
    </submittedName>
</protein>
<evidence type="ECO:0000313" key="2">
    <source>
        <dbReference type="Proteomes" id="UP000238479"/>
    </source>
</evidence>
<organism evidence="1 2">
    <name type="scientific">Rosa chinensis</name>
    <name type="common">China rose</name>
    <dbReference type="NCBI Taxonomy" id="74649"/>
    <lineage>
        <taxon>Eukaryota</taxon>
        <taxon>Viridiplantae</taxon>
        <taxon>Streptophyta</taxon>
        <taxon>Embryophyta</taxon>
        <taxon>Tracheophyta</taxon>
        <taxon>Spermatophyta</taxon>
        <taxon>Magnoliopsida</taxon>
        <taxon>eudicotyledons</taxon>
        <taxon>Gunneridae</taxon>
        <taxon>Pentapetalae</taxon>
        <taxon>rosids</taxon>
        <taxon>fabids</taxon>
        <taxon>Rosales</taxon>
        <taxon>Rosaceae</taxon>
        <taxon>Rosoideae</taxon>
        <taxon>Rosoideae incertae sedis</taxon>
        <taxon>Rosa</taxon>
    </lineage>
</organism>